<sequence length="115" mass="13682">MNKFVRNKSIKKMNKFVKNKSIKNEFSTISVSTLYVLTIIPAAVFSSFNFYKKHEWNMKRHVDYSYTTSPTLRSIKYVLGGIALGCIWPVIPFRFFVYWNDKRINPESTHDDFWL</sequence>
<proteinExistence type="predicted"/>
<reference evidence="2" key="1">
    <citation type="journal article" date="2020" name="Nature">
        <title>Giant virus diversity and host interactions through global metagenomics.</title>
        <authorList>
            <person name="Schulz F."/>
            <person name="Roux S."/>
            <person name="Paez-Espino D."/>
            <person name="Jungbluth S."/>
            <person name="Walsh D.A."/>
            <person name="Denef V.J."/>
            <person name="McMahon K.D."/>
            <person name="Konstantinidis K.T."/>
            <person name="Eloe-Fadrosh E.A."/>
            <person name="Kyrpides N.C."/>
            <person name="Woyke T."/>
        </authorList>
    </citation>
    <scope>NUCLEOTIDE SEQUENCE</scope>
    <source>
        <strain evidence="2">GVMAG-S-1021933-23</strain>
    </source>
</reference>
<keyword evidence="1" id="KW-0812">Transmembrane</keyword>
<keyword evidence="1" id="KW-0472">Membrane</keyword>
<dbReference type="AlphaFoldDB" id="A0A6C0AEN4"/>
<accession>A0A6C0AEN4</accession>
<name>A0A6C0AEN4_9ZZZZ</name>
<organism evidence="2">
    <name type="scientific">viral metagenome</name>
    <dbReference type="NCBI Taxonomy" id="1070528"/>
    <lineage>
        <taxon>unclassified sequences</taxon>
        <taxon>metagenomes</taxon>
        <taxon>organismal metagenomes</taxon>
    </lineage>
</organism>
<keyword evidence="1" id="KW-1133">Transmembrane helix</keyword>
<evidence type="ECO:0000313" key="2">
    <source>
        <dbReference type="EMBL" id="QHS78237.1"/>
    </source>
</evidence>
<evidence type="ECO:0000256" key="1">
    <source>
        <dbReference type="SAM" id="Phobius"/>
    </source>
</evidence>
<protein>
    <submittedName>
        <fullName evidence="2">Uncharacterized protein</fullName>
    </submittedName>
</protein>
<dbReference type="EMBL" id="MN740595">
    <property type="protein sequence ID" value="QHS78237.1"/>
    <property type="molecule type" value="Genomic_DNA"/>
</dbReference>
<feature type="transmembrane region" description="Helical" evidence="1">
    <location>
        <begin position="77"/>
        <end position="97"/>
    </location>
</feature>